<evidence type="ECO:0000256" key="1">
    <source>
        <dbReference type="SAM" id="MobiDB-lite"/>
    </source>
</evidence>
<reference evidence="2 3" key="1">
    <citation type="submission" date="2021-10" db="EMBL/GenBank/DDBJ databases">
        <title>Anaerobic single-cell dispensing facilitates the cultivation of human gut bacteria.</title>
        <authorList>
            <person name="Afrizal A."/>
        </authorList>
    </citation>
    <scope>NUCLEOTIDE SEQUENCE [LARGE SCALE GENOMIC DNA]</scope>
    <source>
        <strain evidence="2 3">CLA-AA-H276</strain>
    </source>
</reference>
<dbReference type="EMBL" id="JAJEPS010000022">
    <property type="protein sequence ID" value="MCC2127481.1"/>
    <property type="molecule type" value="Genomic_DNA"/>
</dbReference>
<proteinExistence type="predicted"/>
<dbReference type="Proteomes" id="UP001198220">
    <property type="component" value="Unassembled WGS sequence"/>
</dbReference>
<dbReference type="AlphaFoldDB" id="A0AAE3ACI2"/>
<sequence>MELDAMISEICRKVQERVAELEKEEVSAEPAAVPSEDNRPALLILAEDHGMRCHPVLESKKLAECYRVECALLKEEDCDVASYEGVIAFTLTNEALGKIANGIFDTDYTRRFGTALLLGKRIFIAEEEVELYRYKDTAPAGYYSRLEENLKFLQQNGVTIVPLDQLEAVVLGENVPEETEAAPKKEESTGEKEQPVSGSTLRLEKRIITERDVISAREGKAACILVGKKAILSDLAKEYAKKYGISIARDEGETGGKGSRV</sequence>
<feature type="region of interest" description="Disordered" evidence="1">
    <location>
        <begin position="175"/>
        <end position="199"/>
    </location>
</feature>
<comment type="caution">
    <text evidence="2">The sequence shown here is derived from an EMBL/GenBank/DDBJ whole genome shotgun (WGS) entry which is preliminary data.</text>
</comment>
<feature type="compositionally biased region" description="Basic and acidic residues" evidence="1">
    <location>
        <begin position="181"/>
        <end position="194"/>
    </location>
</feature>
<keyword evidence="3" id="KW-1185">Reference proteome</keyword>
<evidence type="ECO:0000313" key="2">
    <source>
        <dbReference type="EMBL" id="MCC2127481.1"/>
    </source>
</evidence>
<protein>
    <recommendedName>
        <fullName evidence="4">Ethanolamine utilization protein</fullName>
    </recommendedName>
</protein>
<evidence type="ECO:0008006" key="4">
    <source>
        <dbReference type="Google" id="ProtNLM"/>
    </source>
</evidence>
<dbReference type="RefSeq" id="WP_308460118.1">
    <property type="nucleotide sequence ID" value="NZ_JAJEPS010000022.1"/>
</dbReference>
<name>A0AAE3ACI2_9FIRM</name>
<evidence type="ECO:0000313" key="3">
    <source>
        <dbReference type="Proteomes" id="UP001198220"/>
    </source>
</evidence>
<organism evidence="2 3">
    <name type="scientific">Hominiventricola filiformis</name>
    <dbReference type="NCBI Taxonomy" id="2885352"/>
    <lineage>
        <taxon>Bacteria</taxon>
        <taxon>Bacillati</taxon>
        <taxon>Bacillota</taxon>
        <taxon>Clostridia</taxon>
        <taxon>Lachnospirales</taxon>
        <taxon>Lachnospiraceae</taxon>
        <taxon>Hominiventricola</taxon>
    </lineage>
</organism>
<gene>
    <name evidence="2" type="ORF">LKD36_15095</name>
</gene>
<accession>A0AAE3ACI2</accession>